<name>A0AAP9W8Y1_LEPIR</name>
<organism evidence="3 4">
    <name type="scientific">Leptospira interrogans serovar Canicola</name>
    <dbReference type="NCBI Taxonomy" id="211880"/>
    <lineage>
        <taxon>Bacteria</taxon>
        <taxon>Pseudomonadati</taxon>
        <taxon>Spirochaetota</taxon>
        <taxon>Spirochaetia</taxon>
        <taxon>Leptospirales</taxon>
        <taxon>Leptospiraceae</taxon>
        <taxon>Leptospira</taxon>
    </lineage>
</organism>
<feature type="compositionally biased region" description="Polar residues" evidence="1">
    <location>
        <begin position="25"/>
        <end position="44"/>
    </location>
</feature>
<evidence type="ECO:0000313" key="2">
    <source>
        <dbReference type="EMBL" id="QOI41691.1"/>
    </source>
</evidence>
<dbReference type="EMBL" id="CP043884">
    <property type="protein sequence ID" value="QOI41691.1"/>
    <property type="molecule type" value="Genomic_DNA"/>
</dbReference>
<protein>
    <submittedName>
        <fullName evidence="3">Uncharacterized protein</fullName>
    </submittedName>
</protein>
<evidence type="ECO:0000256" key="1">
    <source>
        <dbReference type="SAM" id="MobiDB-lite"/>
    </source>
</evidence>
<gene>
    <name evidence="2" type="ORF">Lepto782_05000</name>
    <name evidence="3" type="ORF">Lepto782_05120</name>
</gene>
<evidence type="ECO:0000313" key="4">
    <source>
        <dbReference type="Proteomes" id="UP000663124"/>
    </source>
</evidence>
<sequence>MSKKEYTNILKKLCNLLDRVDGTDFSNGRASQMSQTSPPKNPTSLPLRLGFAWPSPRGRRPPTLLFCRGLDGVSKQNTHFTPKKGLLGRKKLPACAVKGRAVKALHLFGKSV</sequence>
<accession>A0AAP9W8Y1</accession>
<dbReference type="Proteomes" id="UP000663124">
    <property type="component" value="Chromosome 1"/>
</dbReference>
<feature type="region of interest" description="Disordered" evidence="1">
    <location>
        <begin position="25"/>
        <end position="56"/>
    </location>
</feature>
<proteinExistence type="predicted"/>
<reference evidence="3" key="1">
    <citation type="submission" date="2019-09" db="EMBL/GenBank/DDBJ databases">
        <title>Comparative Genomics of Leptospira interrogans Reveals Genome Plasticity - A Common Adaptive Strategy for Survival in Various Hosts.</title>
        <authorList>
            <person name="Ramli S.R."/>
            <person name="Bunk B."/>
            <person name="Goris M."/>
            <person name="Bhuju S."/>
            <person name="Jarek M."/>
            <person name="Sproer C."/>
            <person name="Mustakim S."/>
            <person name="Strommenger B."/>
            <person name="Pessler F."/>
        </authorList>
    </citation>
    <scope>NUCLEOTIDE SEQUENCE</scope>
    <source>
        <strain evidence="3">782</strain>
    </source>
</reference>
<dbReference type="AlphaFoldDB" id="A0AAP9W8Y1"/>
<evidence type="ECO:0000313" key="3">
    <source>
        <dbReference type="EMBL" id="QOI41712.1"/>
    </source>
</evidence>
<dbReference type="EMBL" id="CP043884">
    <property type="protein sequence ID" value="QOI41712.1"/>
    <property type="molecule type" value="Genomic_DNA"/>
</dbReference>